<gene>
    <name evidence="1" type="ORF">BK666_22840</name>
</gene>
<protein>
    <submittedName>
        <fullName evidence="1">Uncharacterized protein</fullName>
    </submittedName>
</protein>
<accession>A0A423JY05</accession>
<proteinExistence type="predicted"/>
<evidence type="ECO:0000313" key="2">
    <source>
        <dbReference type="Proteomes" id="UP000285349"/>
    </source>
</evidence>
<name>A0A423JY05_9PSED</name>
<evidence type="ECO:0000313" key="1">
    <source>
        <dbReference type="EMBL" id="RON42580.1"/>
    </source>
</evidence>
<dbReference type="Proteomes" id="UP000285349">
    <property type="component" value="Unassembled WGS sequence"/>
</dbReference>
<dbReference type="RefSeq" id="WP_123513437.1">
    <property type="nucleotide sequence ID" value="NZ_MOBQ01000027.1"/>
</dbReference>
<reference evidence="1 2" key="1">
    <citation type="submission" date="2016-10" db="EMBL/GenBank/DDBJ databases">
        <title>Comparative genome analysis of multiple Pseudomonas spp. focuses on biocontrol and plant growth promoting traits.</title>
        <authorList>
            <person name="Tao X.-Y."/>
            <person name="Taylor C.G."/>
        </authorList>
    </citation>
    <scope>NUCLEOTIDE SEQUENCE [LARGE SCALE GENOMIC DNA]</scope>
    <source>
        <strain evidence="1 2">37A10</strain>
    </source>
</reference>
<organism evidence="1 2">
    <name type="scientific">Pseudomonas frederiksbergensis</name>
    <dbReference type="NCBI Taxonomy" id="104087"/>
    <lineage>
        <taxon>Bacteria</taxon>
        <taxon>Pseudomonadati</taxon>
        <taxon>Pseudomonadota</taxon>
        <taxon>Gammaproteobacteria</taxon>
        <taxon>Pseudomonadales</taxon>
        <taxon>Pseudomonadaceae</taxon>
        <taxon>Pseudomonas</taxon>
    </lineage>
</organism>
<dbReference type="EMBL" id="MOBQ01000027">
    <property type="protein sequence ID" value="RON42580.1"/>
    <property type="molecule type" value="Genomic_DNA"/>
</dbReference>
<comment type="caution">
    <text evidence="1">The sequence shown here is derived from an EMBL/GenBank/DDBJ whole genome shotgun (WGS) entry which is preliminary data.</text>
</comment>
<dbReference type="AlphaFoldDB" id="A0A423JY05"/>
<dbReference type="OrthoDB" id="6467024at2"/>
<sequence>MDNNPIKAYVTQADSNYIRIKILDKSLITTLLDLGFSSETDASEYTIPTPNNATKATIFTQLQALNICFSSDREWCPAEVFQHLRDLGLLSGGFRKISWTRPNHFTVTDEK</sequence>